<dbReference type="AlphaFoldDB" id="Q6YY02"/>
<reference evidence="3" key="4">
    <citation type="journal article" date="2008" name="Nucleic Acids Res.">
        <title>The rice annotation project database (RAP-DB): 2008 update.</title>
        <authorList>
            <consortium name="The rice annotation project (RAP)"/>
        </authorList>
    </citation>
    <scope>GENOME REANNOTATION</scope>
    <source>
        <strain evidence="3">cv. Nipponbare</strain>
    </source>
</reference>
<sequence>MPIIASGHHNGIKELIFTYGHVKMLTYKIILVKKVSKKANPLFPGLPPPDLAIKVEDDEPRERLSWGLMQWRRKSRGRGHRRKAASAGFGHLKAVGVGG</sequence>
<gene>
    <name evidence="1" type="ORF">OSJNBb0046O12.10</name>
    <name evidence="2" type="ORF">OSJNBb0056I22.50</name>
</gene>
<dbReference type="EMBL" id="AP005644">
    <property type="protein sequence ID" value="BAD17498.1"/>
    <property type="molecule type" value="Genomic_DNA"/>
</dbReference>
<dbReference type="Proteomes" id="UP000000763">
    <property type="component" value="Chromosome 2"/>
</dbReference>
<evidence type="ECO:0000313" key="3">
    <source>
        <dbReference type="Proteomes" id="UP000000763"/>
    </source>
</evidence>
<reference evidence="1" key="1">
    <citation type="submission" date="2002-08" db="EMBL/GenBank/DDBJ databases">
        <title>Oryza sativa nipponbare(GA3) genomic DNA, chromosome 2, BAC clone:OSJNBb0046O12.</title>
        <authorList>
            <person name="Sasaki T."/>
            <person name="Matsumoto T."/>
            <person name="Katayose Y."/>
        </authorList>
    </citation>
    <scope>NUCLEOTIDE SEQUENCE</scope>
</reference>
<accession>Q6YY02</accession>
<name>Q6YY02_ORYSJ</name>
<evidence type="ECO:0000313" key="2">
    <source>
        <dbReference type="EMBL" id="BAD17498.1"/>
    </source>
</evidence>
<organism evidence="2 3">
    <name type="scientific">Oryza sativa subsp. japonica</name>
    <name type="common">Rice</name>
    <dbReference type="NCBI Taxonomy" id="39947"/>
    <lineage>
        <taxon>Eukaryota</taxon>
        <taxon>Viridiplantae</taxon>
        <taxon>Streptophyta</taxon>
        <taxon>Embryophyta</taxon>
        <taxon>Tracheophyta</taxon>
        <taxon>Spermatophyta</taxon>
        <taxon>Magnoliopsida</taxon>
        <taxon>Liliopsida</taxon>
        <taxon>Poales</taxon>
        <taxon>Poaceae</taxon>
        <taxon>BOP clade</taxon>
        <taxon>Oryzoideae</taxon>
        <taxon>Oryzeae</taxon>
        <taxon>Oryzinae</taxon>
        <taxon>Oryza</taxon>
        <taxon>Oryza sativa</taxon>
    </lineage>
</organism>
<protein>
    <submittedName>
        <fullName evidence="2">Uncharacterized protein</fullName>
    </submittedName>
</protein>
<reference evidence="2" key="2">
    <citation type="submission" date="2002-08" db="EMBL/GenBank/DDBJ databases">
        <title>Oryza sativa nipponbare(GA3) genomic DNA, chromosome 2, BAC clone:OSJNBb0056I22.</title>
        <authorList>
            <person name="Sasaki T."/>
            <person name="Matsumoto T."/>
            <person name="Katayose Y."/>
        </authorList>
    </citation>
    <scope>NUCLEOTIDE SEQUENCE</scope>
</reference>
<proteinExistence type="predicted"/>
<reference evidence="3" key="3">
    <citation type="journal article" date="2005" name="Nature">
        <title>The map-based sequence of the rice genome.</title>
        <authorList>
            <consortium name="International rice genome sequencing project (IRGSP)"/>
            <person name="Matsumoto T."/>
            <person name="Wu J."/>
            <person name="Kanamori H."/>
            <person name="Katayose Y."/>
            <person name="Fujisawa M."/>
            <person name="Namiki N."/>
            <person name="Mizuno H."/>
            <person name="Yamamoto K."/>
            <person name="Antonio B.A."/>
            <person name="Baba T."/>
            <person name="Sakata K."/>
            <person name="Nagamura Y."/>
            <person name="Aoki H."/>
            <person name="Arikawa K."/>
            <person name="Arita K."/>
            <person name="Bito T."/>
            <person name="Chiden Y."/>
            <person name="Fujitsuka N."/>
            <person name="Fukunaka R."/>
            <person name="Hamada M."/>
            <person name="Harada C."/>
            <person name="Hayashi A."/>
            <person name="Hijishita S."/>
            <person name="Honda M."/>
            <person name="Hosokawa S."/>
            <person name="Ichikawa Y."/>
            <person name="Idonuma A."/>
            <person name="Iijima M."/>
            <person name="Ikeda M."/>
            <person name="Ikeno M."/>
            <person name="Ito K."/>
            <person name="Ito S."/>
            <person name="Ito T."/>
            <person name="Ito Y."/>
            <person name="Ito Y."/>
            <person name="Iwabuchi A."/>
            <person name="Kamiya K."/>
            <person name="Karasawa W."/>
            <person name="Kurita K."/>
            <person name="Katagiri S."/>
            <person name="Kikuta A."/>
            <person name="Kobayashi H."/>
            <person name="Kobayashi N."/>
            <person name="Machita K."/>
            <person name="Maehara T."/>
            <person name="Masukawa M."/>
            <person name="Mizubayashi T."/>
            <person name="Mukai Y."/>
            <person name="Nagasaki H."/>
            <person name="Nagata Y."/>
            <person name="Naito S."/>
            <person name="Nakashima M."/>
            <person name="Nakama Y."/>
            <person name="Nakamichi Y."/>
            <person name="Nakamura M."/>
            <person name="Meguro A."/>
            <person name="Negishi M."/>
            <person name="Ohta I."/>
            <person name="Ohta T."/>
            <person name="Okamoto M."/>
            <person name="Ono N."/>
            <person name="Saji S."/>
            <person name="Sakaguchi M."/>
            <person name="Sakai K."/>
            <person name="Shibata M."/>
            <person name="Shimokawa T."/>
            <person name="Song J."/>
            <person name="Takazaki Y."/>
            <person name="Terasawa K."/>
            <person name="Tsugane M."/>
            <person name="Tsuji K."/>
            <person name="Ueda S."/>
            <person name="Waki K."/>
            <person name="Yamagata H."/>
            <person name="Yamamoto M."/>
            <person name="Yamamoto S."/>
            <person name="Yamane H."/>
            <person name="Yoshiki S."/>
            <person name="Yoshihara R."/>
            <person name="Yukawa K."/>
            <person name="Zhong H."/>
            <person name="Yano M."/>
            <person name="Yuan Q."/>
            <person name="Ouyang S."/>
            <person name="Liu J."/>
            <person name="Jones K.M."/>
            <person name="Gansberger K."/>
            <person name="Moffat K."/>
            <person name="Hill J."/>
            <person name="Bera J."/>
            <person name="Fadrosh D."/>
            <person name="Jin S."/>
            <person name="Johri S."/>
            <person name="Kim M."/>
            <person name="Overton L."/>
            <person name="Reardon M."/>
            <person name="Tsitrin T."/>
            <person name="Vuong H."/>
            <person name="Weaver B."/>
            <person name="Ciecko A."/>
            <person name="Tallon L."/>
            <person name="Jackson J."/>
            <person name="Pai G."/>
            <person name="Aken S.V."/>
            <person name="Utterback T."/>
            <person name="Reidmuller S."/>
            <person name="Feldblyum T."/>
            <person name="Hsiao J."/>
            <person name="Zismann V."/>
            <person name="Iobst S."/>
            <person name="de Vazeille A.R."/>
            <person name="Buell C.R."/>
            <person name="Ying K."/>
            <person name="Li Y."/>
            <person name="Lu T."/>
            <person name="Huang Y."/>
            <person name="Zhao Q."/>
            <person name="Feng Q."/>
            <person name="Zhang L."/>
            <person name="Zhu J."/>
            <person name="Weng Q."/>
            <person name="Mu J."/>
            <person name="Lu Y."/>
            <person name="Fan D."/>
            <person name="Liu Y."/>
            <person name="Guan J."/>
            <person name="Zhang Y."/>
            <person name="Yu S."/>
            <person name="Liu X."/>
            <person name="Zhang Y."/>
            <person name="Hong G."/>
            <person name="Han B."/>
            <person name="Choisne N."/>
            <person name="Demange N."/>
            <person name="Orjeda G."/>
            <person name="Samain S."/>
            <person name="Cattolico L."/>
            <person name="Pelletier E."/>
            <person name="Couloux A."/>
            <person name="Segurens B."/>
            <person name="Wincker P."/>
            <person name="D'Hont A."/>
            <person name="Scarpelli C."/>
            <person name="Weissenbach J."/>
            <person name="Salanoubat M."/>
            <person name="Quetier F."/>
            <person name="Yu Y."/>
            <person name="Kim H.R."/>
            <person name="Rambo T."/>
            <person name="Currie J."/>
            <person name="Collura K."/>
            <person name="Luo M."/>
            <person name="Yang T."/>
            <person name="Ammiraju J.S.S."/>
            <person name="Engler F."/>
            <person name="Soderlund C."/>
            <person name="Wing R.A."/>
            <person name="Palmer L.E."/>
            <person name="de la Bastide M."/>
            <person name="Spiegel L."/>
            <person name="Nascimento L."/>
            <person name="Zutavern T."/>
            <person name="O'Shaughnessy A."/>
            <person name="Dike S."/>
            <person name="Dedhia N."/>
            <person name="Preston R."/>
            <person name="Balija V."/>
            <person name="McCombie W.R."/>
            <person name="Chow T."/>
            <person name="Chen H."/>
            <person name="Chung M."/>
            <person name="Chen C."/>
            <person name="Shaw J."/>
            <person name="Wu H."/>
            <person name="Hsiao K."/>
            <person name="Chao Y."/>
            <person name="Chu M."/>
            <person name="Cheng C."/>
            <person name="Hour A."/>
            <person name="Lee P."/>
            <person name="Lin S."/>
            <person name="Lin Y."/>
            <person name="Liou J."/>
            <person name="Liu S."/>
            <person name="Hsing Y."/>
            <person name="Raghuvanshi S."/>
            <person name="Mohanty A."/>
            <person name="Bharti A.K."/>
            <person name="Gaur A."/>
            <person name="Gupta V."/>
            <person name="Kumar D."/>
            <person name="Ravi V."/>
            <person name="Vij S."/>
            <person name="Kapur A."/>
            <person name="Khurana P."/>
            <person name="Khurana P."/>
            <person name="Khurana J.P."/>
            <person name="Tyagi A.K."/>
            <person name="Gaikwad K."/>
            <person name="Singh A."/>
            <person name="Dalal V."/>
            <person name="Srivastava S."/>
            <person name="Dixit A."/>
            <person name="Pal A.K."/>
            <person name="Ghazi I.A."/>
            <person name="Yadav M."/>
            <person name="Pandit A."/>
            <person name="Bhargava A."/>
            <person name="Sureshbabu K."/>
            <person name="Batra K."/>
            <person name="Sharma T.R."/>
            <person name="Mohapatra T."/>
            <person name="Singh N.K."/>
            <person name="Messing J."/>
            <person name="Nelson A.B."/>
            <person name="Fuks G."/>
            <person name="Kavchok S."/>
            <person name="Keizer G."/>
            <person name="Linton E."/>
            <person name="Llaca V."/>
            <person name="Song R."/>
            <person name="Tanyolac B."/>
            <person name="Young S."/>
            <person name="Ho-Il K."/>
            <person name="Hahn J.H."/>
            <person name="Sangsakoo G."/>
            <person name="Vanavichit A."/>
            <person name="de Mattos Luiz.A.T."/>
            <person name="Zimmer P.D."/>
            <person name="Malone G."/>
            <person name="Dellagostin O."/>
            <person name="de Oliveira A.C."/>
            <person name="Bevan M."/>
            <person name="Bancroft I."/>
            <person name="Minx P."/>
            <person name="Cordum H."/>
            <person name="Wilson R."/>
            <person name="Cheng Z."/>
            <person name="Jin W."/>
            <person name="Jiang J."/>
            <person name="Leong S.A."/>
            <person name="Iwama H."/>
            <person name="Gojobori T."/>
            <person name="Itoh T."/>
            <person name="Niimura Y."/>
            <person name="Fujii Y."/>
            <person name="Habara T."/>
            <person name="Sakai H."/>
            <person name="Sato Y."/>
            <person name="Wilson G."/>
            <person name="Kumar K."/>
            <person name="McCouch S."/>
            <person name="Juretic N."/>
            <person name="Hoen D."/>
            <person name="Wright S."/>
            <person name="Bruskiewich R."/>
            <person name="Bureau T."/>
            <person name="Miyao A."/>
            <person name="Hirochika H."/>
            <person name="Nishikawa T."/>
            <person name="Kadowaki K."/>
            <person name="Sugiura M."/>
            <person name="Burr B."/>
            <person name="Sasaki T."/>
        </authorList>
    </citation>
    <scope>NUCLEOTIDE SEQUENCE [LARGE SCALE GENOMIC DNA]</scope>
    <source>
        <strain evidence="3">cv. Nipponbare</strain>
    </source>
</reference>
<evidence type="ECO:0000313" key="1">
    <source>
        <dbReference type="EMBL" id="BAD17446.1"/>
    </source>
</evidence>
<dbReference type="EMBL" id="AP005643">
    <property type="protein sequence ID" value="BAD17446.1"/>
    <property type="molecule type" value="Genomic_DNA"/>
</dbReference>